<evidence type="ECO:0000313" key="1">
    <source>
        <dbReference type="EMBL" id="KAG4306116.1"/>
    </source>
</evidence>
<keyword evidence="2" id="KW-1185">Reference proteome</keyword>
<evidence type="ECO:0000313" key="2">
    <source>
        <dbReference type="Proteomes" id="UP000768646"/>
    </source>
</evidence>
<sequence>MSNWPLSTSETHICLSYGNPGAALYPSKKTNSEWIFVKNHTRTPLKALGNNILEYDGSSLFSEKKINLPSTTLQEKYLKTNYSDIWVPNNILNPRIKESTRIISAHNIHDPLRGNFLSECQVWDPENRNLSSRMLGFVSGNNSTEISLATIKHYSTTIYCNDDTRKKLKIPRVSEITESIFTSQTPIRQISSSSTYNGKYMLIRNYSFSSLIELIYLPSKHSLKNSHISSNPLITIQNSDTENYEHSDAVFDFSNKNQIIVINKKGNWSLWDIEGRYRTIEKSSSSILEDTEQNDGWWKMEWAFSPKSIIVSGRHKVGLFDFREPSKHLLLYSLPNFDNILDFYKISRNSNDFFILSTSEVYWLDERQPGKPLLSWKHYRSYDPSLKFIVNDFLGSMLYNILNWHFLISKLDFNVILYSNINPIKSCYQFSLKESLAFSSIFPYELPNSQNTSITSIVCPLNESNNKFENNDLENNTQFIKLYSLSSEKNIISQIYYYTDQNIDYTFHDYKSLHSVIKKSYKYVNDSSENEDSDKKKGLQKNEFYDNDFKLIDFSELYNEITNVKNFIFRRVCLKDQNNKKDQTLEDYKIFTLRDIYTLSEENSFDEIFSYLKDLFQEYAEKGWKIISLVPKSQKLMGFIDFVSESDNWNFKYIYDTLVKQLPDIQDPNNALKYKDLYEVLKDISIELGISSIGLEPPESFIKLKHSSNISLFDDSFKINQDHMEMNDIYSILDEWKVGTNPDLYKWQEIDKTSINDNITSFYEQISSAPPRITSTPSLSITQSSQTIDNLNYHEFSSQPVKKIKSKQRKAGF</sequence>
<name>A0ACB7CEV8_9ASCO</name>
<reference evidence="1 2" key="1">
    <citation type="journal article" date="2021" name="Commun. Biol.">
        <title>Genomic insights into the host specific adaptation of the Pneumocystis genus.</title>
        <authorList>
            <person name="Cisse O.H."/>
            <person name="Ma L."/>
            <person name="Dekker J.P."/>
            <person name="Khil P.P."/>
            <person name="Youn J.-H."/>
            <person name="Brenchley J.M."/>
            <person name="Blair R."/>
            <person name="Pahar B."/>
            <person name="Chabe M."/>
            <person name="Van Rompay K.K.A."/>
            <person name="Keesler R."/>
            <person name="Sukura A."/>
            <person name="Hirsch V."/>
            <person name="Kutty G."/>
            <person name="Liu Y."/>
            <person name="Peng L."/>
            <person name="Chen J."/>
            <person name="Song J."/>
            <person name="Weissenbacher-Lang C."/>
            <person name="Xu J."/>
            <person name="Upham N.S."/>
            <person name="Stajich J.E."/>
            <person name="Cuomo C.A."/>
            <person name="Cushion M.T."/>
            <person name="Kovacs J.A."/>
        </authorList>
    </citation>
    <scope>NUCLEOTIDE SEQUENCE [LARGE SCALE GENOMIC DNA]</scope>
    <source>
        <strain evidence="1 2">RABM</strain>
    </source>
</reference>
<organism evidence="1 2">
    <name type="scientific">Pneumocystis oryctolagi</name>
    <dbReference type="NCBI Taxonomy" id="42067"/>
    <lineage>
        <taxon>Eukaryota</taxon>
        <taxon>Fungi</taxon>
        <taxon>Dikarya</taxon>
        <taxon>Ascomycota</taxon>
        <taxon>Taphrinomycotina</taxon>
        <taxon>Pneumocystomycetes</taxon>
        <taxon>Pneumocystaceae</taxon>
        <taxon>Pneumocystis</taxon>
    </lineage>
</organism>
<dbReference type="Proteomes" id="UP000768646">
    <property type="component" value="Unassembled WGS sequence"/>
</dbReference>
<comment type="caution">
    <text evidence="1">The sequence shown here is derived from an EMBL/GenBank/DDBJ whole genome shotgun (WGS) entry which is preliminary data.</text>
</comment>
<protein>
    <submittedName>
        <fullName evidence="1">Uncharacterized protein</fullName>
    </submittedName>
</protein>
<gene>
    <name evidence="1" type="ORF">PORY_000104</name>
</gene>
<proteinExistence type="predicted"/>
<dbReference type="EMBL" id="JABTEG010000001">
    <property type="protein sequence ID" value="KAG4306116.1"/>
    <property type="molecule type" value="Genomic_DNA"/>
</dbReference>
<accession>A0ACB7CEV8</accession>